<accession>A0A2S8AFF6</accession>
<protein>
    <submittedName>
        <fullName evidence="1">Uncharacterized protein</fullName>
    </submittedName>
</protein>
<dbReference type="PROSITE" id="PS51257">
    <property type="entry name" value="PROKAR_LIPOPROTEIN"/>
    <property type="match status" value="1"/>
</dbReference>
<evidence type="ECO:0000313" key="1">
    <source>
        <dbReference type="EMBL" id="PQL94874.1"/>
    </source>
</evidence>
<dbReference type="AlphaFoldDB" id="A0A2S8AFF6"/>
<evidence type="ECO:0000313" key="2">
    <source>
        <dbReference type="Proteomes" id="UP000238042"/>
    </source>
</evidence>
<dbReference type="Proteomes" id="UP000238042">
    <property type="component" value="Unassembled WGS sequence"/>
</dbReference>
<name>A0A2S8AFF6_9FLAO</name>
<sequence length="174" mass="20141">MKVFINSISIFFIGLILISCNDSFLKNADLLLINLNKMNYASSNVCSYYSNVWKNAIYNEEEYLDASSPYYLKDYNQALIIAKDTKYIKDEVAFIVKSKKKVDSLMKYISEHSIKNQALYDDLFELYVKSKELTSLALKPSGSLIYFDDKTNNLSYEIVNLSNRIKIELEAKKK</sequence>
<comment type="caution">
    <text evidence="1">The sequence shown here is derived from an EMBL/GenBank/DDBJ whole genome shotgun (WGS) entry which is preliminary data.</text>
</comment>
<keyword evidence="2" id="KW-1185">Reference proteome</keyword>
<organism evidence="1 2">
    <name type="scientific">Apibacter adventoris</name>
    <dbReference type="NCBI Taxonomy" id="1679466"/>
    <lineage>
        <taxon>Bacteria</taxon>
        <taxon>Pseudomonadati</taxon>
        <taxon>Bacteroidota</taxon>
        <taxon>Flavobacteriia</taxon>
        <taxon>Flavobacteriales</taxon>
        <taxon>Weeksellaceae</taxon>
        <taxon>Apibacter</taxon>
    </lineage>
</organism>
<dbReference type="EMBL" id="PSZM01000003">
    <property type="protein sequence ID" value="PQL94874.1"/>
    <property type="molecule type" value="Genomic_DNA"/>
</dbReference>
<proteinExistence type="predicted"/>
<gene>
    <name evidence="1" type="ORF">C4S77_02515</name>
</gene>
<reference evidence="1 2" key="1">
    <citation type="submission" date="2018-02" db="EMBL/GenBank/DDBJ databases">
        <title>Genome sequences of Apibacter spp., gut symbionts of Asian honey bees.</title>
        <authorList>
            <person name="Kwong W.K."/>
            <person name="Steele M.I."/>
            <person name="Moran N.A."/>
        </authorList>
    </citation>
    <scope>NUCLEOTIDE SEQUENCE [LARGE SCALE GENOMIC DNA]</scope>
    <source>
        <strain evidence="2">wkB301</strain>
    </source>
</reference>
<dbReference type="RefSeq" id="WP_105193645.1">
    <property type="nucleotide sequence ID" value="NZ_PSZM01000003.1"/>
</dbReference>